<dbReference type="InterPro" id="IPR050483">
    <property type="entry name" value="CoA-transferase_III_domain"/>
</dbReference>
<gene>
    <name evidence="3" type="ORF">LMTR13_25495</name>
</gene>
<dbReference type="InterPro" id="IPR044855">
    <property type="entry name" value="CoA-Trfase_III_dom3_sf"/>
</dbReference>
<dbReference type="EMBL" id="CP016428">
    <property type="protein sequence ID" value="ANW03008.1"/>
    <property type="molecule type" value="Genomic_DNA"/>
</dbReference>
<dbReference type="Pfam" id="PF02515">
    <property type="entry name" value="CoA_transf_3"/>
    <property type="match status" value="1"/>
</dbReference>
<dbReference type="Proteomes" id="UP000092839">
    <property type="component" value="Chromosome"/>
</dbReference>
<dbReference type="PANTHER" id="PTHR48207">
    <property type="entry name" value="SUCCINATE--HYDROXYMETHYLGLUTARATE COA-TRANSFERASE"/>
    <property type="match status" value="1"/>
</dbReference>
<evidence type="ECO:0000313" key="4">
    <source>
        <dbReference type="Proteomes" id="UP000092839"/>
    </source>
</evidence>
<dbReference type="RefSeq" id="WP_065730200.1">
    <property type="nucleotide sequence ID" value="NZ_CP016428.1"/>
</dbReference>
<evidence type="ECO:0000256" key="2">
    <source>
        <dbReference type="SAM" id="MobiDB-lite"/>
    </source>
</evidence>
<accession>A0A1B1UJP5</accession>
<dbReference type="InterPro" id="IPR023606">
    <property type="entry name" value="CoA-Trfase_III_dom_1_sf"/>
</dbReference>
<dbReference type="Gene3D" id="3.40.50.10540">
    <property type="entry name" value="Crotonobetainyl-coa:carnitine coa-transferase, domain 1"/>
    <property type="match status" value="1"/>
</dbReference>
<dbReference type="Gene3D" id="3.30.1540.10">
    <property type="entry name" value="formyl-coa transferase, domain 3"/>
    <property type="match status" value="1"/>
</dbReference>
<dbReference type="GO" id="GO:0008410">
    <property type="term" value="F:CoA-transferase activity"/>
    <property type="evidence" value="ECO:0007669"/>
    <property type="project" value="TreeGrafter"/>
</dbReference>
<organism evidence="3 4">
    <name type="scientific">Bradyrhizobium icense</name>
    <dbReference type="NCBI Taxonomy" id="1274631"/>
    <lineage>
        <taxon>Bacteria</taxon>
        <taxon>Pseudomonadati</taxon>
        <taxon>Pseudomonadota</taxon>
        <taxon>Alphaproteobacteria</taxon>
        <taxon>Hyphomicrobiales</taxon>
        <taxon>Nitrobacteraceae</taxon>
        <taxon>Bradyrhizobium</taxon>
    </lineage>
</organism>
<dbReference type="AlphaFoldDB" id="A0A1B1UJP5"/>
<sequence>MSLLPLSGFKVLDLTRVLAGPLCAQMLGDLGADVIKIERPVTGDESRSYGPPTLEDTEGKPTDNTSFFLCANRNKRSVTVNLAAPEGQEIVRALAKESDVMMENYKVGDLRRYGLDYESIRKVNPGIIYCSITGYGQNGPYAARAGYDAVFQAGTGIMSLTGHADAEPGAGPMRIGLGLIDYVTGQNAAIAILAALHHQRASGRQGQHIDICLFDTAMASLSHLGQQYLESGEQPPRYGNGSSGNWPSGVFRCEDGELMLVLGNNGQFARACAVMSLEHPGDEVADPEAVRAAFAARFATNKLAHWLAELGAAGVPSGPVNDLAQAFADPHARARGIQVKVPHPLDPSLTLIRNPLTFSATPVKEYRYPPRLGEHTQEVLSSVLGYDERKIGELRRSGAI</sequence>
<keyword evidence="4" id="KW-1185">Reference proteome</keyword>
<dbReference type="SUPFAM" id="SSF89796">
    <property type="entry name" value="CoA-transferase family III (CaiB/BaiF)"/>
    <property type="match status" value="1"/>
</dbReference>
<name>A0A1B1UJP5_9BRAD</name>
<protein>
    <submittedName>
        <fullName evidence="3">CoA-transferase</fullName>
    </submittedName>
</protein>
<dbReference type="STRING" id="1274631.LMTR13_25495"/>
<proteinExistence type="predicted"/>
<keyword evidence="1 3" id="KW-0808">Transferase</keyword>
<dbReference type="PANTHER" id="PTHR48207:SF3">
    <property type="entry name" value="SUCCINATE--HYDROXYMETHYLGLUTARATE COA-TRANSFERASE"/>
    <property type="match status" value="1"/>
</dbReference>
<dbReference type="InterPro" id="IPR003673">
    <property type="entry name" value="CoA-Trfase_fam_III"/>
</dbReference>
<evidence type="ECO:0000313" key="3">
    <source>
        <dbReference type="EMBL" id="ANW03008.1"/>
    </source>
</evidence>
<dbReference type="OrthoDB" id="9806585at2"/>
<evidence type="ECO:0000256" key="1">
    <source>
        <dbReference type="ARBA" id="ARBA00022679"/>
    </source>
</evidence>
<feature type="region of interest" description="Disordered" evidence="2">
    <location>
        <begin position="42"/>
        <end position="62"/>
    </location>
</feature>
<dbReference type="KEGG" id="bic:LMTR13_25495"/>
<reference evidence="3 4" key="1">
    <citation type="submission" date="2016-07" db="EMBL/GenBank/DDBJ databases">
        <title>Complete genome sequence of Bradyrhizobium icense LMTR 13T, a potential inoculant strain isolated from lima bean (Phaseolus lunatus) in Peru.</title>
        <authorList>
            <person name="Ormeno-Orrillo E."/>
            <person name="Duran D."/>
            <person name="Rogel M.A."/>
            <person name="Rey L."/>
            <person name="Imperial J."/>
            <person name="Ruiz-Argueso T."/>
            <person name="Martinez-Romero E."/>
        </authorList>
    </citation>
    <scope>NUCLEOTIDE SEQUENCE [LARGE SCALE GENOMIC DNA]</scope>
    <source>
        <strain evidence="3 4">LMTR 13</strain>
    </source>
</reference>